<reference evidence="3" key="1">
    <citation type="submission" date="2023-03" db="EMBL/GenBank/DDBJ databases">
        <authorList>
            <person name="Steffen K."/>
            <person name="Cardenas P."/>
        </authorList>
    </citation>
    <scope>NUCLEOTIDE SEQUENCE</scope>
</reference>
<dbReference type="AlphaFoldDB" id="A0AA35R1R7"/>
<feature type="compositionally biased region" description="Polar residues" evidence="2">
    <location>
        <begin position="43"/>
        <end position="61"/>
    </location>
</feature>
<dbReference type="GO" id="GO:0005634">
    <property type="term" value="C:nucleus"/>
    <property type="evidence" value="ECO:0007669"/>
    <property type="project" value="TreeGrafter"/>
</dbReference>
<proteinExistence type="inferred from homology"/>
<name>A0AA35R1R7_GEOBA</name>
<dbReference type="PANTHER" id="PTHR11373:SF4">
    <property type="entry name" value="DEOXYNUCLEOSIDE TRIPHOSPHATE TRIPHOSPHOHYDROLASE SAMHD1"/>
    <property type="match status" value="1"/>
</dbReference>
<dbReference type="GO" id="GO:0006203">
    <property type="term" value="P:dGTP catabolic process"/>
    <property type="evidence" value="ECO:0007669"/>
    <property type="project" value="TreeGrafter"/>
</dbReference>
<comment type="similarity">
    <text evidence="1">Belongs to the SAMHD1 family.</text>
</comment>
<keyword evidence="4" id="KW-1185">Reference proteome</keyword>
<evidence type="ECO:0000313" key="3">
    <source>
        <dbReference type="EMBL" id="CAI7999442.1"/>
    </source>
</evidence>
<dbReference type="CDD" id="cd00077">
    <property type="entry name" value="HDc"/>
    <property type="match status" value="1"/>
</dbReference>
<dbReference type="PANTHER" id="PTHR11373">
    <property type="entry name" value="DEOXYNUCLEOSIDE TRIPHOSPHATE TRIPHOSPHOHYDROLASE"/>
    <property type="match status" value="1"/>
</dbReference>
<protein>
    <submittedName>
        <fullName evidence="3">Deoxynucleoside triphosphate triphosphohydrolase SAMHD1</fullName>
    </submittedName>
</protein>
<comment type="caution">
    <text evidence="3">The sequence shown here is derived from an EMBL/GenBank/DDBJ whole genome shotgun (WGS) entry which is preliminary data.</text>
</comment>
<evidence type="ECO:0000313" key="4">
    <source>
        <dbReference type="Proteomes" id="UP001174909"/>
    </source>
</evidence>
<organism evidence="3 4">
    <name type="scientific">Geodia barretti</name>
    <name type="common">Barrett's horny sponge</name>
    <dbReference type="NCBI Taxonomy" id="519541"/>
    <lineage>
        <taxon>Eukaryota</taxon>
        <taxon>Metazoa</taxon>
        <taxon>Porifera</taxon>
        <taxon>Demospongiae</taxon>
        <taxon>Heteroscleromorpha</taxon>
        <taxon>Tetractinellida</taxon>
        <taxon>Astrophorina</taxon>
        <taxon>Geodiidae</taxon>
        <taxon>Geodia</taxon>
    </lineage>
</organism>
<dbReference type="GO" id="GO:0008832">
    <property type="term" value="F:dGTPase activity"/>
    <property type="evidence" value="ECO:0007669"/>
    <property type="project" value="TreeGrafter"/>
</dbReference>
<gene>
    <name evidence="3" type="ORF">GBAR_LOCUS2710</name>
</gene>
<dbReference type="InterPro" id="IPR050135">
    <property type="entry name" value="dGTPase-like"/>
</dbReference>
<dbReference type="Gene3D" id="1.10.3210.10">
    <property type="entry name" value="Hypothetical protein af1432"/>
    <property type="match status" value="1"/>
</dbReference>
<accession>A0AA35R1R7</accession>
<dbReference type="EMBL" id="CASHTH010000377">
    <property type="protein sequence ID" value="CAI7999442.1"/>
    <property type="molecule type" value="Genomic_DNA"/>
</dbReference>
<sequence length="235" mass="26219">MATPNDTGKQRFEKPLDQDCAQNLDIITALRKKEEGEKVFRNNPDSGSEGTPSPTEETSGAGSPPQHYKIINDPIHGHIQLDSILIKIIDTPQFQRLRDIKQLGCTYRVFPGASHNRFEHAIGACHLAGELVEVIRNLQTDVYTGNMPIVTPVDALCVKIAALCYNLGYGPFSHVFDEMCAEKISGWSVEKASVVMFQCIINANENEKLRRSLRQLEVNDAELRFIEALIDQSLP</sequence>
<dbReference type="InterPro" id="IPR003607">
    <property type="entry name" value="HD/PDEase_dom"/>
</dbReference>
<dbReference type="SUPFAM" id="SSF109604">
    <property type="entry name" value="HD-domain/PDEase-like"/>
    <property type="match status" value="1"/>
</dbReference>
<evidence type="ECO:0000256" key="2">
    <source>
        <dbReference type="SAM" id="MobiDB-lite"/>
    </source>
</evidence>
<dbReference type="Proteomes" id="UP001174909">
    <property type="component" value="Unassembled WGS sequence"/>
</dbReference>
<feature type="region of interest" description="Disordered" evidence="2">
    <location>
        <begin position="33"/>
        <end position="68"/>
    </location>
</feature>
<evidence type="ECO:0000256" key="1">
    <source>
        <dbReference type="ARBA" id="ARBA00005776"/>
    </source>
</evidence>